<dbReference type="PRINTS" id="PR00153">
    <property type="entry name" value="CSAPPISMRASE"/>
</dbReference>
<feature type="non-terminal residue" evidence="5">
    <location>
        <position position="384"/>
    </location>
</feature>
<dbReference type="CDD" id="cd00317">
    <property type="entry name" value="cyclophilin"/>
    <property type="match status" value="1"/>
</dbReference>
<keyword evidence="3" id="KW-0413">Isomerase</keyword>
<dbReference type="InterPro" id="IPR002130">
    <property type="entry name" value="Cyclophilin-type_PPIase_dom"/>
</dbReference>
<evidence type="ECO:0000256" key="1">
    <source>
        <dbReference type="ARBA" id="ARBA00013194"/>
    </source>
</evidence>
<evidence type="ECO:0000256" key="2">
    <source>
        <dbReference type="ARBA" id="ARBA00023110"/>
    </source>
</evidence>
<dbReference type="GO" id="GO:0006457">
    <property type="term" value="P:protein folding"/>
    <property type="evidence" value="ECO:0007669"/>
    <property type="project" value="InterPro"/>
</dbReference>
<dbReference type="Pfam" id="PF00160">
    <property type="entry name" value="Pro_isomerase"/>
    <property type="match status" value="1"/>
</dbReference>
<dbReference type="InterPro" id="IPR029000">
    <property type="entry name" value="Cyclophilin-like_dom_sf"/>
</dbReference>
<dbReference type="GO" id="GO:0003755">
    <property type="term" value="F:peptidyl-prolyl cis-trans isomerase activity"/>
    <property type="evidence" value="ECO:0007669"/>
    <property type="project" value="UniProtKB-KW"/>
</dbReference>
<dbReference type="Gene3D" id="2.40.100.10">
    <property type="entry name" value="Cyclophilin-like"/>
    <property type="match status" value="1"/>
</dbReference>
<keyword evidence="2" id="KW-0697">Rotamase</keyword>
<evidence type="ECO:0000259" key="4">
    <source>
        <dbReference type="PROSITE" id="PS50072"/>
    </source>
</evidence>
<reference evidence="5" key="1">
    <citation type="submission" date="2018-05" db="EMBL/GenBank/DDBJ databases">
        <authorList>
            <person name="Lanie J.A."/>
            <person name="Ng W.-L."/>
            <person name="Kazmierczak K.M."/>
            <person name="Andrzejewski T.M."/>
            <person name="Davidsen T.M."/>
            <person name="Wayne K.J."/>
            <person name="Tettelin H."/>
            <person name="Glass J.I."/>
            <person name="Rusch D."/>
            <person name="Podicherti R."/>
            <person name="Tsui H.-C.T."/>
            <person name="Winkler M.E."/>
        </authorList>
    </citation>
    <scope>NUCLEOTIDE SEQUENCE</scope>
</reference>
<gene>
    <name evidence="5" type="ORF">METZ01_LOCUS300480</name>
</gene>
<dbReference type="EMBL" id="UINC01093308">
    <property type="protein sequence ID" value="SVC47626.1"/>
    <property type="molecule type" value="Genomic_DNA"/>
</dbReference>
<accession>A0A382MFW5</accession>
<dbReference type="PANTHER" id="PTHR45625">
    <property type="entry name" value="PEPTIDYL-PROLYL CIS-TRANS ISOMERASE-RELATED"/>
    <property type="match status" value="1"/>
</dbReference>
<dbReference type="InterPro" id="IPR044666">
    <property type="entry name" value="Cyclophilin_A-like"/>
</dbReference>
<dbReference type="PANTHER" id="PTHR45625:SF4">
    <property type="entry name" value="PEPTIDYLPROLYL ISOMERASE DOMAIN AND WD REPEAT-CONTAINING PROTEIN 1"/>
    <property type="match status" value="1"/>
</dbReference>
<evidence type="ECO:0000256" key="3">
    <source>
        <dbReference type="ARBA" id="ARBA00023235"/>
    </source>
</evidence>
<proteinExistence type="predicted"/>
<dbReference type="InterPro" id="IPR020892">
    <property type="entry name" value="Cyclophilin-type_PPIase_CS"/>
</dbReference>
<dbReference type="PROSITE" id="PS00170">
    <property type="entry name" value="CSA_PPIASE_1"/>
    <property type="match status" value="1"/>
</dbReference>
<protein>
    <recommendedName>
        <fullName evidence="1">peptidylprolyl isomerase</fullName>
        <ecNumber evidence="1">5.2.1.8</ecNumber>
    </recommendedName>
</protein>
<name>A0A382MFW5_9ZZZZ</name>
<feature type="non-terminal residue" evidence="5">
    <location>
        <position position="1"/>
    </location>
</feature>
<organism evidence="5">
    <name type="scientific">marine metagenome</name>
    <dbReference type="NCBI Taxonomy" id="408172"/>
    <lineage>
        <taxon>unclassified sequences</taxon>
        <taxon>metagenomes</taxon>
        <taxon>ecological metagenomes</taxon>
    </lineage>
</organism>
<dbReference type="AlphaFoldDB" id="A0A382MFW5"/>
<sequence>DAPKTVENFLHLSETGFYNNTLFHRIIEGFMIQGGDPNTKDTSTGAGHTWGRGGPGYSIPAEFNSLNHDRGIVSMARSTHPDSGGSQFFIVHQDSHFLDGKYTVFGRIITQESFDTLDKIATRQTIPDSDIPIAYTQTTILSTEIVSKPDVEDTLILDEPNRTLALVEQTDQYTNTTMDFSLTVPTGWTIEESETPENVGAHVVTLYGPSQERSSPIIYVKVDGLSKFNPDTDEITKITFKDYADSLLERYHGLVEKGNLILISEEASVINGRDAHTIIGKQLDFTLGGEIQFKQTLLGSSSLIYGITYYNFVDNYSEGIDAYDSLVSDFTIISEMKQQQKLEEFAQISTKTAEELGVAGEKFGEVVFSESEEEGGGCLIATAA</sequence>
<dbReference type="EC" id="5.2.1.8" evidence="1"/>
<dbReference type="PROSITE" id="PS50072">
    <property type="entry name" value="CSA_PPIASE_2"/>
    <property type="match status" value="1"/>
</dbReference>
<dbReference type="SUPFAM" id="SSF50891">
    <property type="entry name" value="Cyclophilin-like"/>
    <property type="match status" value="1"/>
</dbReference>
<feature type="domain" description="PPIase cyclophilin-type" evidence="4">
    <location>
        <begin position="1"/>
        <end position="132"/>
    </location>
</feature>
<evidence type="ECO:0000313" key="5">
    <source>
        <dbReference type="EMBL" id="SVC47626.1"/>
    </source>
</evidence>